<dbReference type="VEuPathDB" id="FungiDB:PV07_12352"/>
<feature type="transmembrane region" description="Helical" evidence="2">
    <location>
        <begin position="402"/>
        <end position="427"/>
    </location>
</feature>
<evidence type="ECO:0000313" key="4">
    <source>
        <dbReference type="EMBL" id="KIW22468.1"/>
    </source>
</evidence>
<protein>
    <recommendedName>
        <fullName evidence="3">Peptidase A1 domain-containing protein</fullName>
    </recommendedName>
</protein>
<name>A0A0D2BTW9_9EURO</name>
<sequence>MELTTCQNLAEPLLLRLGYHNVSSDGSAAPSWGIAVEIGTPPQRFSLRPSIFDATRLSNYDHCSSQYDYGCLAAQGGVYNPEFSSTGNVSLSTEWNGTLGDTDAEDYSFYVFYNDLLRFGYNETEVWGFPFVTDDAQEWAYYGTLGVGMNSTFLHAAVESGAAPSMSWGLWVGSRSVENKQDGVLVVGGYDNARTTDFSTFDSLPECTTCIQIQNLTWVSDYGVIPLMNDTTTDFQVAVSPRYRYIELPQDSWELFGAATNGFYDEYLGAYTYAVSDLPVGSLSFTIKDGYTTSIPASELFQYLFEYDSVGNEVIANDTLQYAVVYNYTNENSNDGNYIFNWGLPFLTMNYLILDVEQQQFRLSEAIRQDFGNEGGVMPRKLCTGGTSPIQDPPPSSDGVNIGAIVGGVVGGVAVLLILALGACLCYRWKRTRSKKVAAQAAASQNQTYQPVSPGPPQLYPPPGAAGYLIPPGGSYPPQVPTGYAGHPAAGYAPMTQYEAPLPRQASYPVYSPPSSPPAPTASVVYSDTASTAVQELPSGDHNAREWRGSQVSGDTNATTKGLSEILTSETPSKQR</sequence>
<evidence type="ECO:0000313" key="5">
    <source>
        <dbReference type="Proteomes" id="UP000054466"/>
    </source>
</evidence>
<gene>
    <name evidence="4" type="ORF">PV07_12352</name>
</gene>
<keyword evidence="2" id="KW-0472">Membrane</keyword>
<dbReference type="RefSeq" id="XP_016242684.1">
    <property type="nucleotide sequence ID" value="XM_016399872.1"/>
</dbReference>
<feature type="domain" description="Peptidase A1" evidence="3">
    <location>
        <begin position="32"/>
        <end position="364"/>
    </location>
</feature>
<dbReference type="InterPro" id="IPR033121">
    <property type="entry name" value="PEPTIDASE_A1"/>
</dbReference>
<keyword evidence="5" id="KW-1185">Reference proteome</keyword>
<keyword evidence="2" id="KW-0812">Transmembrane</keyword>
<keyword evidence="2" id="KW-1133">Transmembrane helix</keyword>
<accession>A0A0D2BTW9</accession>
<dbReference type="OrthoDB" id="4074350at2759"/>
<feature type="compositionally biased region" description="Pro residues" evidence="1">
    <location>
        <begin position="453"/>
        <end position="464"/>
    </location>
</feature>
<dbReference type="HOGENOM" id="CLU_034107_0_0_1"/>
<dbReference type="Proteomes" id="UP000054466">
    <property type="component" value="Unassembled WGS sequence"/>
</dbReference>
<dbReference type="PROSITE" id="PS51767">
    <property type="entry name" value="PEPTIDASE_A1"/>
    <property type="match status" value="1"/>
</dbReference>
<dbReference type="STRING" id="569365.A0A0D2BTW9"/>
<feature type="region of interest" description="Disordered" evidence="1">
    <location>
        <begin position="528"/>
        <end position="576"/>
    </location>
</feature>
<dbReference type="SUPFAM" id="SSF50630">
    <property type="entry name" value="Acid proteases"/>
    <property type="match status" value="1"/>
</dbReference>
<feature type="region of interest" description="Disordered" evidence="1">
    <location>
        <begin position="444"/>
        <end position="473"/>
    </location>
</feature>
<dbReference type="EMBL" id="KN847047">
    <property type="protein sequence ID" value="KIW22468.1"/>
    <property type="molecule type" value="Genomic_DNA"/>
</dbReference>
<dbReference type="AlphaFoldDB" id="A0A0D2BTW9"/>
<reference evidence="4 5" key="1">
    <citation type="submission" date="2015-01" db="EMBL/GenBank/DDBJ databases">
        <title>The Genome Sequence of Cladophialophora immunda CBS83496.</title>
        <authorList>
            <consortium name="The Broad Institute Genomics Platform"/>
            <person name="Cuomo C."/>
            <person name="de Hoog S."/>
            <person name="Gorbushina A."/>
            <person name="Stielow B."/>
            <person name="Teixiera M."/>
            <person name="Abouelleil A."/>
            <person name="Chapman S.B."/>
            <person name="Priest M."/>
            <person name="Young S.K."/>
            <person name="Wortman J."/>
            <person name="Nusbaum C."/>
            <person name="Birren B."/>
        </authorList>
    </citation>
    <scope>NUCLEOTIDE SEQUENCE [LARGE SCALE GENOMIC DNA]</scope>
    <source>
        <strain evidence="4 5">CBS 83496</strain>
    </source>
</reference>
<proteinExistence type="predicted"/>
<evidence type="ECO:0000256" key="1">
    <source>
        <dbReference type="SAM" id="MobiDB-lite"/>
    </source>
</evidence>
<dbReference type="GeneID" id="27351546"/>
<feature type="compositionally biased region" description="Polar residues" evidence="1">
    <location>
        <begin position="550"/>
        <end position="576"/>
    </location>
</feature>
<dbReference type="Gene3D" id="2.40.70.10">
    <property type="entry name" value="Acid Proteases"/>
    <property type="match status" value="2"/>
</dbReference>
<organism evidence="4 5">
    <name type="scientific">Cladophialophora immunda</name>
    <dbReference type="NCBI Taxonomy" id="569365"/>
    <lineage>
        <taxon>Eukaryota</taxon>
        <taxon>Fungi</taxon>
        <taxon>Dikarya</taxon>
        <taxon>Ascomycota</taxon>
        <taxon>Pezizomycotina</taxon>
        <taxon>Eurotiomycetes</taxon>
        <taxon>Chaetothyriomycetidae</taxon>
        <taxon>Chaetothyriales</taxon>
        <taxon>Herpotrichiellaceae</taxon>
        <taxon>Cladophialophora</taxon>
    </lineage>
</organism>
<evidence type="ECO:0000256" key="2">
    <source>
        <dbReference type="SAM" id="Phobius"/>
    </source>
</evidence>
<evidence type="ECO:0000259" key="3">
    <source>
        <dbReference type="PROSITE" id="PS51767"/>
    </source>
</evidence>
<dbReference type="InterPro" id="IPR021109">
    <property type="entry name" value="Peptidase_aspartic_dom_sf"/>
</dbReference>